<evidence type="ECO:0000313" key="1">
    <source>
        <dbReference type="EMBL" id="KAF2453941.1"/>
    </source>
</evidence>
<proteinExistence type="predicted"/>
<name>A0A6A6NQC7_9PEZI</name>
<reference evidence="1" key="1">
    <citation type="journal article" date="2020" name="Stud. Mycol.">
        <title>101 Dothideomycetes genomes: a test case for predicting lifestyles and emergence of pathogens.</title>
        <authorList>
            <person name="Haridas S."/>
            <person name="Albert R."/>
            <person name="Binder M."/>
            <person name="Bloem J."/>
            <person name="Labutti K."/>
            <person name="Salamov A."/>
            <person name="Andreopoulos B."/>
            <person name="Baker S."/>
            <person name="Barry K."/>
            <person name="Bills G."/>
            <person name="Bluhm B."/>
            <person name="Cannon C."/>
            <person name="Castanera R."/>
            <person name="Culley D."/>
            <person name="Daum C."/>
            <person name="Ezra D."/>
            <person name="Gonzalez J."/>
            <person name="Henrissat B."/>
            <person name="Kuo A."/>
            <person name="Liang C."/>
            <person name="Lipzen A."/>
            <person name="Lutzoni F."/>
            <person name="Magnuson J."/>
            <person name="Mondo S."/>
            <person name="Nolan M."/>
            <person name="Ohm R."/>
            <person name="Pangilinan J."/>
            <person name="Park H.-J."/>
            <person name="Ramirez L."/>
            <person name="Alfaro M."/>
            <person name="Sun H."/>
            <person name="Tritt A."/>
            <person name="Yoshinaga Y."/>
            <person name="Zwiers L.-H."/>
            <person name="Turgeon B."/>
            <person name="Goodwin S."/>
            <person name="Spatafora J."/>
            <person name="Crous P."/>
            <person name="Grigoriev I."/>
        </authorList>
    </citation>
    <scope>NUCLEOTIDE SEQUENCE</scope>
    <source>
        <strain evidence="1">ATCC 16933</strain>
    </source>
</reference>
<sequence length="57" mass="6769">MRTPYGTSMDVPSNRRPRIIKATALGQVRHVAVHWLFSRCSFSYIRRQVPWILSLRR</sequence>
<organism evidence="1 2">
    <name type="scientific">Lineolata rhizophorae</name>
    <dbReference type="NCBI Taxonomy" id="578093"/>
    <lineage>
        <taxon>Eukaryota</taxon>
        <taxon>Fungi</taxon>
        <taxon>Dikarya</taxon>
        <taxon>Ascomycota</taxon>
        <taxon>Pezizomycotina</taxon>
        <taxon>Dothideomycetes</taxon>
        <taxon>Dothideomycetes incertae sedis</taxon>
        <taxon>Lineolatales</taxon>
        <taxon>Lineolataceae</taxon>
        <taxon>Lineolata</taxon>
    </lineage>
</organism>
<gene>
    <name evidence="1" type="ORF">BDY21DRAFT_354559</name>
</gene>
<dbReference type="Proteomes" id="UP000799766">
    <property type="component" value="Unassembled WGS sequence"/>
</dbReference>
<protein>
    <submittedName>
        <fullName evidence="1">Uncharacterized protein</fullName>
    </submittedName>
</protein>
<evidence type="ECO:0000313" key="2">
    <source>
        <dbReference type="Proteomes" id="UP000799766"/>
    </source>
</evidence>
<dbReference type="AlphaFoldDB" id="A0A6A6NQC7"/>
<keyword evidence="2" id="KW-1185">Reference proteome</keyword>
<dbReference type="EMBL" id="MU001694">
    <property type="protein sequence ID" value="KAF2453941.1"/>
    <property type="molecule type" value="Genomic_DNA"/>
</dbReference>
<accession>A0A6A6NQC7</accession>